<dbReference type="FunFam" id="2.40.70.10:FF:000008">
    <property type="entry name" value="Cathepsin D"/>
    <property type="match status" value="2"/>
</dbReference>
<dbReference type="InterPro" id="IPR001969">
    <property type="entry name" value="Aspartic_peptidase_AS"/>
</dbReference>
<dbReference type="GO" id="GO:0004190">
    <property type="term" value="F:aspartic-type endopeptidase activity"/>
    <property type="evidence" value="ECO:0007669"/>
    <property type="project" value="UniProtKB-KW"/>
</dbReference>
<keyword evidence="2 7" id="KW-0645">Protease</keyword>
<dbReference type="OrthoDB" id="771136at2759"/>
<organism evidence="9 10">
    <name type="scientific">Symbiodinium natans</name>
    <dbReference type="NCBI Taxonomy" id="878477"/>
    <lineage>
        <taxon>Eukaryota</taxon>
        <taxon>Sar</taxon>
        <taxon>Alveolata</taxon>
        <taxon>Dinophyceae</taxon>
        <taxon>Suessiales</taxon>
        <taxon>Symbiodiniaceae</taxon>
        <taxon>Symbiodinium</taxon>
    </lineage>
</organism>
<gene>
    <name evidence="9" type="ORF">SNAT2548_LOCUS15685</name>
</gene>
<evidence type="ECO:0000313" key="9">
    <source>
        <dbReference type="EMBL" id="CAE7297971.1"/>
    </source>
</evidence>
<feature type="domain" description="Peptidase A1" evidence="8">
    <location>
        <begin position="69"/>
        <end position="372"/>
    </location>
</feature>
<keyword evidence="10" id="KW-1185">Reference proteome</keyword>
<dbReference type="Gene3D" id="2.40.70.10">
    <property type="entry name" value="Acid Proteases"/>
    <property type="match status" value="4"/>
</dbReference>
<keyword evidence="6" id="KW-0325">Glycoprotein</keyword>
<dbReference type="EMBL" id="CAJNDS010002046">
    <property type="protein sequence ID" value="CAE7297971.1"/>
    <property type="molecule type" value="Genomic_DNA"/>
</dbReference>
<evidence type="ECO:0000256" key="2">
    <source>
        <dbReference type="ARBA" id="ARBA00022670"/>
    </source>
</evidence>
<dbReference type="PANTHER" id="PTHR47966:SF51">
    <property type="entry name" value="BETA-SITE APP-CLEAVING ENZYME, ISOFORM A-RELATED"/>
    <property type="match status" value="1"/>
</dbReference>
<evidence type="ECO:0000259" key="8">
    <source>
        <dbReference type="PROSITE" id="PS51767"/>
    </source>
</evidence>
<evidence type="ECO:0000313" key="10">
    <source>
        <dbReference type="Proteomes" id="UP000604046"/>
    </source>
</evidence>
<comment type="caution">
    <text evidence="9">The sequence shown here is derived from an EMBL/GenBank/DDBJ whole genome shotgun (WGS) entry which is preliminary data.</text>
</comment>
<evidence type="ECO:0000256" key="5">
    <source>
        <dbReference type="ARBA" id="ARBA00023157"/>
    </source>
</evidence>
<evidence type="ECO:0000256" key="6">
    <source>
        <dbReference type="ARBA" id="ARBA00023180"/>
    </source>
</evidence>
<dbReference type="GO" id="GO:0006508">
    <property type="term" value="P:proteolysis"/>
    <property type="evidence" value="ECO:0007669"/>
    <property type="project" value="UniProtKB-KW"/>
</dbReference>
<accession>A0A812NLI6</accession>
<reference evidence="9" key="1">
    <citation type="submission" date="2021-02" db="EMBL/GenBank/DDBJ databases">
        <authorList>
            <person name="Dougan E. K."/>
            <person name="Rhodes N."/>
            <person name="Thang M."/>
            <person name="Chan C."/>
        </authorList>
    </citation>
    <scope>NUCLEOTIDE SEQUENCE</scope>
</reference>
<dbReference type="AlphaFoldDB" id="A0A812NLI6"/>
<evidence type="ECO:0000256" key="1">
    <source>
        <dbReference type="ARBA" id="ARBA00007447"/>
    </source>
</evidence>
<proteinExistence type="inferred from homology"/>
<dbReference type="FunFam" id="2.40.70.10:FF:000002">
    <property type="entry name" value="Vacuolar aspartic proteinase"/>
    <property type="match status" value="2"/>
</dbReference>
<sequence>MARVLRSVVAAASTAAAAAVFHVPLQKRELTFEETLDSVNMGVQKWEARLGAKGGEDPVIIDDYMNAQYYGEVEVGTPGQKEMVVFDTGSANLWVPNTRPFLSSHNIYDHSKSSTYKKNGTTFAIQYGSGPVSGVFSADDITIGDLKLKDYTFAEVDKTSGLGLGYRLGKFDGILGLGWDSISVGHVPTPMNALVASGQLPKPIFAFYLGNNQPGELLFGGVDPKHYTGDFAFVPLSSETYWQINLDAVKLGSDSMSSTKSAIVDSGTSLLAGPKDEVAKIAAKLGAKSILGKEYVVDCSAKLPDLTFTLGGKDYTLSQPDLILQQSGSQCILGLTGIDVPAPRGPLWILGDVFMRKFYVQFDWGQKRLGFAKAAQAESQAQTLRVPLQKRELTFEETLDSVNMGVQKWEARLGAKGGEDPVIIDDYMNAQYYGEVEVGTPGQKEMVVFDTGSANLWVPNTRPFLSSHNIYDHSKSSTYKKNGTTFAIQYGSGPVSGVFSADDITIGDLKLKDYTFAEVDKTSGLGLGYRLGKFDGILGLGWDSISVGHVPTPMNALVASGQLPKPIFAFYLGNNQPGELLFGGVDPKHYTGDFAFVPLSSETYWQINLDAVKLGSDSMSSTKSAIVDSGTSLLAGPKDEVAKIAAKLGAKSILGKEYVVDCSAKLPDLTFTLGGKDYTLSQPDLILQQSGSQCILGLTGIDVPAPRGPLWILGDVFMRKFYVQFDWGQKRLGFAKAAQAASVLMV</sequence>
<evidence type="ECO:0000256" key="4">
    <source>
        <dbReference type="ARBA" id="ARBA00022801"/>
    </source>
</evidence>
<dbReference type="InterPro" id="IPR033121">
    <property type="entry name" value="PEPTIDASE_A1"/>
</dbReference>
<dbReference type="Pfam" id="PF00026">
    <property type="entry name" value="Asp"/>
    <property type="match status" value="2"/>
</dbReference>
<dbReference type="InterPro" id="IPR001461">
    <property type="entry name" value="Aspartic_peptidase_A1"/>
</dbReference>
<feature type="domain" description="Peptidase A1" evidence="8">
    <location>
        <begin position="432"/>
        <end position="735"/>
    </location>
</feature>
<keyword evidence="4 7" id="KW-0378">Hydrolase</keyword>
<keyword evidence="5" id="KW-1015">Disulfide bond</keyword>
<evidence type="ECO:0000256" key="7">
    <source>
        <dbReference type="RuleBase" id="RU000454"/>
    </source>
</evidence>
<dbReference type="PROSITE" id="PS51767">
    <property type="entry name" value="PEPTIDASE_A1"/>
    <property type="match status" value="2"/>
</dbReference>
<dbReference type="PRINTS" id="PR00792">
    <property type="entry name" value="PEPSIN"/>
</dbReference>
<protein>
    <recommendedName>
        <fullName evidence="8">Peptidase A1 domain-containing protein</fullName>
    </recommendedName>
</protein>
<dbReference type="PANTHER" id="PTHR47966">
    <property type="entry name" value="BETA-SITE APP-CLEAVING ENZYME, ISOFORM A-RELATED"/>
    <property type="match status" value="1"/>
</dbReference>
<keyword evidence="3 7" id="KW-0064">Aspartyl protease</keyword>
<dbReference type="Proteomes" id="UP000604046">
    <property type="component" value="Unassembled WGS sequence"/>
</dbReference>
<comment type="similarity">
    <text evidence="1 7">Belongs to the peptidase A1 family.</text>
</comment>
<dbReference type="PROSITE" id="PS00141">
    <property type="entry name" value="ASP_PROTEASE"/>
    <property type="match status" value="4"/>
</dbReference>
<dbReference type="InterPro" id="IPR021109">
    <property type="entry name" value="Peptidase_aspartic_dom_sf"/>
</dbReference>
<evidence type="ECO:0000256" key="3">
    <source>
        <dbReference type="ARBA" id="ARBA00022750"/>
    </source>
</evidence>
<dbReference type="SUPFAM" id="SSF50630">
    <property type="entry name" value="Acid proteases"/>
    <property type="match status" value="2"/>
</dbReference>
<name>A0A812NLI6_9DINO</name>